<dbReference type="CDD" id="cd01684">
    <property type="entry name" value="Tet_like_IV"/>
    <property type="match status" value="1"/>
</dbReference>
<reference evidence="6" key="1">
    <citation type="submission" date="2016-10" db="EMBL/GenBank/DDBJ databases">
        <authorList>
            <person name="Varghese N."/>
            <person name="Submissions S."/>
        </authorList>
    </citation>
    <scope>NUCLEOTIDE SEQUENCE [LARGE SCALE GENOMIC DNA]</scope>
    <source>
        <strain evidence="6">CGMCC 4.2126</strain>
    </source>
</reference>
<dbReference type="GO" id="GO:0003746">
    <property type="term" value="F:translation elongation factor activity"/>
    <property type="evidence" value="ECO:0007669"/>
    <property type="project" value="TreeGrafter"/>
</dbReference>
<dbReference type="Gene3D" id="3.30.70.870">
    <property type="entry name" value="Elongation Factor G (Translational Gtpase), domain 3"/>
    <property type="match status" value="1"/>
</dbReference>
<proteinExistence type="predicted"/>
<dbReference type="InterPro" id="IPR031157">
    <property type="entry name" value="G_TR_CS"/>
</dbReference>
<sequence length="656" mass="70303">MHTLNIGILAHVDAGKTSLTERLLFDTGTIDRLGSVDAGSTQTDTGDIERRRGITIRSAVASFTVGASQVNLIDTPGHSDFISEVERALGVLDGAVLVLSAVEGVQAQTRVLMKTLRKMRLPTLVFVNKIDRAGARHEEMLADIRRKLSPQIVPMNAVRQAGSPAARTVPISLDGPGSRSRVAEILAESDDTLLADLVAGSVPTAGRILAEVRAQTAAGLLHPVFFGSALTGQGVEALVDGISRLLPPARGTGDDDPRATVFAIERGGAGEKVAYLRMHSGELRARQRITSYRLEAGGGVSENSEQITALHVIGPVRRKAHHPVAGDIAKVWGLSRIRVGDQVGSARGLAGRSHFAPPTLETLARPKQAGQAARLHAALVELADRDPLIHTRAVPGEGTSVLLYGEVQKDVIAETLLHEFGVEAVFEQSRTVHLERPVGVGEACEEMDPGPNGFFATVGLRVEPATGPGITFRREVELGSLPRPFHRAIEDTVRRTLEQGLYGWAVTDCLVTLTRTGYAAPVSTAGDFRDLTPLVLMRALDIAGTRVYEPCHAFELEVPPDGLSAATAQLAALGADIRESSGDMETWSVRGDIPVRQVREFERRLPGLSRGEGVWWSRPSGDRRVLGPVPVRARSDGNPLNRSEYLRHLAQGGPAR</sequence>
<organism evidence="5 6">
    <name type="scientific">Streptosporangium canum</name>
    <dbReference type="NCBI Taxonomy" id="324952"/>
    <lineage>
        <taxon>Bacteria</taxon>
        <taxon>Bacillati</taxon>
        <taxon>Actinomycetota</taxon>
        <taxon>Actinomycetes</taxon>
        <taxon>Streptosporangiales</taxon>
        <taxon>Streptosporangiaceae</taxon>
        <taxon>Streptosporangium</taxon>
    </lineage>
</organism>
<dbReference type="CDD" id="cd04168">
    <property type="entry name" value="TetM_like"/>
    <property type="match status" value="1"/>
</dbReference>
<dbReference type="SUPFAM" id="SSF54211">
    <property type="entry name" value="Ribosomal protein S5 domain 2-like"/>
    <property type="match status" value="1"/>
</dbReference>
<dbReference type="InterPro" id="IPR009000">
    <property type="entry name" value="Transl_B-barrel_sf"/>
</dbReference>
<dbReference type="SUPFAM" id="SSF52540">
    <property type="entry name" value="P-loop containing nucleoside triphosphate hydrolases"/>
    <property type="match status" value="1"/>
</dbReference>
<evidence type="ECO:0000259" key="4">
    <source>
        <dbReference type="PROSITE" id="PS51722"/>
    </source>
</evidence>
<feature type="domain" description="Tr-type G" evidence="4">
    <location>
        <begin position="1"/>
        <end position="250"/>
    </location>
</feature>
<keyword evidence="6" id="KW-1185">Reference proteome</keyword>
<dbReference type="Gene3D" id="3.40.50.300">
    <property type="entry name" value="P-loop containing nucleotide triphosphate hydrolases"/>
    <property type="match status" value="1"/>
</dbReference>
<dbReference type="GO" id="GO:0005737">
    <property type="term" value="C:cytoplasm"/>
    <property type="evidence" value="ECO:0007669"/>
    <property type="project" value="UniProtKB-ARBA"/>
</dbReference>
<dbReference type="GO" id="GO:0005525">
    <property type="term" value="F:GTP binding"/>
    <property type="evidence" value="ECO:0007669"/>
    <property type="project" value="UniProtKB-KW"/>
</dbReference>
<dbReference type="Pfam" id="PF03764">
    <property type="entry name" value="EFG_IV"/>
    <property type="match status" value="1"/>
</dbReference>
<keyword evidence="1" id="KW-0547">Nucleotide-binding</keyword>
<dbReference type="Gene3D" id="2.40.30.10">
    <property type="entry name" value="Translation factors"/>
    <property type="match status" value="1"/>
</dbReference>
<dbReference type="InterPro" id="IPR005225">
    <property type="entry name" value="Small_GTP-bd"/>
</dbReference>
<dbReference type="InterPro" id="IPR014721">
    <property type="entry name" value="Ribsml_uS5_D2-typ_fold_subgr"/>
</dbReference>
<dbReference type="FunFam" id="3.40.50.300:FF:002549">
    <property type="entry name" value="Tetracycline resistance protein, GTP-binding elongation family"/>
    <property type="match status" value="1"/>
</dbReference>
<dbReference type="PRINTS" id="PR00315">
    <property type="entry name" value="ELONGATNFCT"/>
</dbReference>
<dbReference type="SUPFAM" id="SSF54980">
    <property type="entry name" value="EF-G C-terminal domain-like"/>
    <property type="match status" value="2"/>
</dbReference>
<evidence type="ECO:0000256" key="3">
    <source>
        <dbReference type="ARBA" id="ARBA00023134"/>
    </source>
</evidence>
<dbReference type="InterPro" id="IPR000795">
    <property type="entry name" value="T_Tr_GTP-bd_dom"/>
</dbReference>
<protein>
    <submittedName>
        <fullName evidence="5">Ribosomal protection tetracycline resistance protein</fullName>
    </submittedName>
</protein>
<dbReference type="InterPro" id="IPR027417">
    <property type="entry name" value="P-loop_NTPase"/>
</dbReference>
<dbReference type="NCBIfam" id="TIGR00231">
    <property type="entry name" value="small_GTP"/>
    <property type="match status" value="1"/>
</dbReference>
<evidence type="ECO:0000313" key="5">
    <source>
        <dbReference type="EMBL" id="SFK29276.1"/>
    </source>
</evidence>
<keyword evidence="3" id="KW-0342">GTP-binding</keyword>
<gene>
    <name evidence="5" type="ORF">SAMN05216275_121135</name>
</gene>
<evidence type="ECO:0000313" key="6">
    <source>
        <dbReference type="Proteomes" id="UP000199111"/>
    </source>
</evidence>
<dbReference type="Pfam" id="PF00009">
    <property type="entry name" value="GTP_EFTU"/>
    <property type="match status" value="1"/>
</dbReference>
<dbReference type="SMART" id="SM00889">
    <property type="entry name" value="EFG_IV"/>
    <property type="match status" value="1"/>
</dbReference>
<dbReference type="PANTHER" id="PTHR43636:SF2">
    <property type="entry name" value="ELONGATION FACTOR G, MITOCHONDRIAL"/>
    <property type="match status" value="1"/>
</dbReference>
<dbReference type="PROSITE" id="PS00301">
    <property type="entry name" value="G_TR_1"/>
    <property type="match status" value="1"/>
</dbReference>
<keyword evidence="2" id="KW-0648">Protein biosynthesis</keyword>
<dbReference type="PROSITE" id="PS51722">
    <property type="entry name" value="G_TR_2"/>
    <property type="match status" value="1"/>
</dbReference>
<dbReference type="Proteomes" id="UP000199111">
    <property type="component" value="Unassembled WGS sequence"/>
</dbReference>
<dbReference type="InterPro" id="IPR020568">
    <property type="entry name" value="Ribosomal_Su5_D2-typ_SF"/>
</dbReference>
<accession>A0A1I3YDM4</accession>
<dbReference type="PANTHER" id="PTHR43636">
    <property type="entry name" value="ELONGATION FACTOR G, MITOCHONDRIAL"/>
    <property type="match status" value="1"/>
</dbReference>
<dbReference type="Gene3D" id="3.30.230.10">
    <property type="match status" value="1"/>
</dbReference>
<dbReference type="EMBL" id="FOQY01000021">
    <property type="protein sequence ID" value="SFK29276.1"/>
    <property type="molecule type" value="Genomic_DNA"/>
</dbReference>
<dbReference type="PRINTS" id="PR01037">
    <property type="entry name" value="TCRTETOQM"/>
</dbReference>
<evidence type="ECO:0000256" key="2">
    <source>
        <dbReference type="ARBA" id="ARBA00022917"/>
    </source>
</evidence>
<dbReference type="GO" id="GO:0003924">
    <property type="term" value="F:GTPase activity"/>
    <property type="evidence" value="ECO:0007669"/>
    <property type="project" value="InterPro"/>
</dbReference>
<dbReference type="RefSeq" id="WP_093889762.1">
    <property type="nucleotide sequence ID" value="NZ_FOQY01000021.1"/>
</dbReference>
<dbReference type="GeneID" id="96301106"/>
<dbReference type="AlphaFoldDB" id="A0A1I3YDM4"/>
<dbReference type="SUPFAM" id="SSF50447">
    <property type="entry name" value="Translation proteins"/>
    <property type="match status" value="1"/>
</dbReference>
<dbReference type="Pfam" id="PF00679">
    <property type="entry name" value="EFG_C"/>
    <property type="match status" value="1"/>
</dbReference>
<dbReference type="InterPro" id="IPR005517">
    <property type="entry name" value="Transl_elong_EFG/EF2_IV"/>
</dbReference>
<evidence type="ECO:0000256" key="1">
    <source>
        <dbReference type="ARBA" id="ARBA00022741"/>
    </source>
</evidence>
<name>A0A1I3YDM4_9ACTN</name>
<dbReference type="InterPro" id="IPR000640">
    <property type="entry name" value="EFG_V-like"/>
</dbReference>
<dbReference type="InterPro" id="IPR035647">
    <property type="entry name" value="EFG_III/V"/>
</dbReference>